<organism evidence="2 3">
    <name type="scientific">Trapa natans</name>
    <name type="common">Water chestnut</name>
    <dbReference type="NCBI Taxonomy" id="22666"/>
    <lineage>
        <taxon>Eukaryota</taxon>
        <taxon>Viridiplantae</taxon>
        <taxon>Streptophyta</taxon>
        <taxon>Embryophyta</taxon>
        <taxon>Tracheophyta</taxon>
        <taxon>Spermatophyta</taxon>
        <taxon>Magnoliopsida</taxon>
        <taxon>eudicotyledons</taxon>
        <taxon>Gunneridae</taxon>
        <taxon>Pentapetalae</taxon>
        <taxon>rosids</taxon>
        <taxon>malvids</taxon>
        <taxon>Myrtales</taxon>
        <taxon>Lythraceae</taxon>
        <taxon>Trapa</taxon>
    </lineage>
</organism>
<keyword evidence="3" id="KW-1185">Reference proteome</keyword>
<feature type="compositionally biased region" description="Polar residues" evidence="1">
    <location>
        <begin position="25"/>
        <end position="40"/>
    </location>
</feature>
<comment type="caution">
    <text evidence="2">The sequence shown here is derived from an EMBL/GenBank/DDBJ whole genome shotgun (WGS) entry which is preliminary data.</text>
</comment>
<accession>A0AAN7M2N4</accession>
<protein>
    <submittedName>
        <fullName evidence="2">Uncharacterized protein</fullName>
    </submittedName>
</protein>
<dbReference type="AlphaFoldDB" id="A0AAN7M2N4"/>
<reference evidence="2 3" key="1">
    <citation type="journal article" date="2023" name="Hortic Res">
        <title>Pangenome of water caltrop reveals structural variations and asymmetric subgenome divergence after allopolyploidization.</title>
        <authorList>
            <person name="Zhang X."/>
            <person name="Chen Y."/>
            <person name="Wang L."/>
            <person name="Yuan Y."/>
            <person name="Fang M."/>
            <person name="Shi L."/>
            <person name="Lu R."/>
            <person name="Comes H.P."/>
            <person name="Ma Y."/>
            <person name="Chen Y."/>
            <person name="Huang G."/>
            <person name="Zhou Y."/>
            <person name="Zheng Z."/>
            <person name="Qiu Y."/>
        </authorList>
    </citation>
    <scope>NUCLEOTIDE SEQUENCE [LARGE SCALE GENOMIC DNA]</scope>
    <source>
        <strain evidence="2">F231</strain>
    </source>
</reference>
<feature type="region of interest" description="Disordered" evidence="1">
    <location>
        <begin position="1"/>
        <end position="40"/>
    </location>
</feature>
<sequence>MESKPTPEHRQRLGADNRDEKKNQPKGTNPAKSQNAEGHSENTLFNGLAAEYGSPCRIPMNMQWRLWLVYRFPKWESTPDWEFEKGAIMMGFQATHLSKTGFHLTPQSQVQEDDDHYPTEWIIPYGCMVHGAGERETRCKKMMKEGFAGIRGDNGFCHQYSSLALALSLSLY</sequence>
<proteinExistence type="predicted"/>
<evidence type="ECO:0000313" key="2">
    <source>
        <dbReference type="EMBL" id="KAK4797409.1"/>
    </source>
</evidence>
<gene>
    <name evidence="2" type="ORF">SAY86_029735</name>
</gene>
<evidence type="ECO:0000256" key="1">
    <source>
        <dbReference type="SAM" id="MobiDB-lite"/>
    </source>
</evidence>
<dbReference type="EMBL" id="JAXQNO010000006">
    <property type="protein sequence ID" value="KAK4797409.1"/>
    <property type="molecule type" value="Genomic_DNA"/>
</dbReference>
<name>A0AAN7M2N4_TRANT</name>
<feature type="compositionally biased region" description="Basic and acidic residues" evidence="1">
    <location>
        <begin position="1"/>
        <end position="23"/>
    </location>
</feature>
<dbReference type="Proteomes" id="UP001346149">
    <property type="component" value="Unassembled WGS sequence"/>
</dbReference>
<evidence type="ECO:0000313" key="3">
    <source>
        <dbReference type="Proteomes" id="UP001346149"/>
    </source>
</evidence>